<keyword evidence="2" id="KW-0812">Transmembrane</keyword>
<name>A0ABX1KGY2_9MICO</name>
<gene>
    <name evidence="3" type="ORF">HF576_17550</name>
</gene>
<evidence type="ECO:0000313" key="3">
    <source>
        <dbReference type="EMBL" id="NLP85645.1"/>
    </source>
</evidence>
<reference evidence="3 4" key="1">
    <citation type="submission" date="2020-04" db="EMBL/GenBank/DDBJ databases">
        <title>CFH 90308 Microbacterium sp.</title>
        <authorList>
            <person name="Nie G."/>
            <person name="Ming H."/>
            <person name="Xia T."/>
        </authorList>
    </citation>
    <scope>NUCLEOTIDE SEQUENCE [LARGE SCALE GENOMIC DNA]</scope>
    <source>
        <strain evidence="3 4">CFH 90308</strain>
    </source>
</reference>
<sequence length="263" mass="27062">MIDTPAPRRMRWWLIAAGVAVLAVVVLIGLGVAGSLRAQTEPNAADSPPSAPAAEPRPAATPEQAYALSLPVLGDWLENDFGNAWIVTAATLEAAAAALDHAALDDVDYAKWLATFEGVVTVADAVADGDQKAALAAFDPLLAGHPGPYADVVVDRALSPTPYQDAAERLAKLESAIAAEDRGAARRASGDMAEALAEVVLAAQIDIPSDAGGVLIELLPAFRAVDDVQDAVLDGAAGDAAAAATALRASFEAFEEWYRAETG</sequence>
<keyword evidence="2" id="KW-1133">Transmembrane helix</keyword>
<dbReference type="RefSeq" id="WP_168914124.1">
    <property type="nucleotide sequence ID" value="NZ_JABACI010000005.1"/>
</dbReference>
<dbReference type="Proteomes" id="UP001429745">
    <property type="component" value="Unassembled WGS sequence"/>
</dbReference>
<keyword evidence="2" id="KW-0472">Membrane</keyword>
<protein>
    <submittedName>
        <fullName evidence="3">Uncharacterized protein</fullName>
    </submittedName>
</protein>
<comment type="caution">
    <text evidence="3">The sequence shown here is derived from an EMBL/GenBank/DDBJ whole genome shotgun (WGS) entry which is preliminary data.</text>
</comment>
<accession>A0ABX1KGY2</accession>
<feature type="transmembrane region" description="Helical" evidence="2">
    <location>
        <begin position="12"/>
        <end position="33"/>
    </location>
</feature>
<keyword evidence="4" id="KW-1185">Reference proteome</keyword>
<evidence type="ECO:0000313" key="4">
    <source>
        <dbReference type="Proteomes" id="UP001429745"/>
    </source>
</evidence>
<feature type="region of interest" description="Disordered" evidence="1">
    <location>
        <begin position="40"/>
        <end position="60"/>
    </location>
</feature>
<evidence type="ECO:0000256" key="1">
    <source>
        <dbReference type="SAM" id="MobiDB-lite"/>
    </source>
</evidence>
<dbReference type="EMBL" id="JABACI010000005">
    <property type="protein sequence ID" value="NLP85645.1"/>
    <property type="molecule type" value="Genomic_DNA"/>
</dbReference>
<feature type="compositionally biased region" description="Low complexity" evidence="1">
    <location>
        <begin position="41"/>
        <end position="60"/>
    </location>
</feature>
<evidence type="ECO:0000256" key="2">
    <source>
        <dbReference type="SAM" id="Phobius"/>
    </source>
</evidence>
<organism evidence="3 4">
    <name type="scientific">Microbacterium salsuginis</name>
    <dbReference type="NCBI Taxonomy" id="2722803"/>
    <lineage>
        <taxon>Bacteria</taxon>
        <taxon>Bacillati</taxon>
        <taxon>Actinomycetota</taxon>
        <taxon>Actinomycetes</taxon>
        <taxon>Micrococcales</taxon>
        <taxon>Microbacteriaceae</taxon>
        <taxon>Microbacterium</taxon>
    </lineage>
</organism>
<proteinExistence type="predicted"/>